<dbReference type="PANTHER" id="PTHR46517">
    <property type="entry name" value="FRUCTOSE-2,6-BISPHOSPHATASE TIGAR"/>
    <property type="match status" value="1"/>
</dbReference>
<feature type="active site" description="Proton donor/acceptor" evidence="2">
    <location>
        <position position="83"/>
    </location>
</feature>
<dbReference type="GO" id="GO:0004331">
    <property type="term" value="F:fructose-2,6-bisphosphate 2-phosphatase activity"/>
    <property type="evidence" value="ECO:0007669"/>
    <property type="project" value="TreeGrafter"/>
</dbReference>
<reference evidence="4 5" key="1">
    <citation type="submission" date="2021-01" db="EMBL/GenBank/DDBJ databases">
        <title>FDA dAtabase for Regulatory Grade micrObial Sequences (FDA-ARGOS): Supporting development and validation of Infectious Disease Dx tests.</title>
        <authorList>
            <person name="Nelson B."/>
            <person name="Plummer A."/>
            <person name="Tallon L."/>
            <person name="Sadzewicz L."/>
            <person name="Zhao X."/>
            <person name="Boylan J."/>
            <person name="Ott S."/>
            <person name="Bowen H."/>
            <person name="Vavikolanu K."/>
            <person name="Mehta A."/>
            <person name="Aluvathingal J."/>
            <person name="Nadendla S."/>
            <person name="Myers T."/>
            <person name="Yan Y."/>
            <person name="Sichtig H."/>
        </authorList>
    </citation>
    <scope>NUCLEOTIDE SEQUENCE [LARGE SCALE GENOMIC DNA]</scope>
    <source>
        <strain evidence="4 5">FDAARGOS_1161</strain>
    </source>
</reference>
<dbReference type="AlphaFoldDB" id="A0A974RYP7"/>
<dbReference type="KEGG" id="ppsr:I6J18_13370"/>
<sequence>MTRIGFIRHGSTAWNKAGRAQGHTNIPLDEEGVNQAQKLAERLSKEQWDVIYSSDLTRARQTAEAVHKKLGDIPIFFDERLREAGGGLMEGTTEAERIEKWGSDWRNLDLKRETKESVEARGLPAIEEMLKKHPGQNILLVSHGAFNRHLLNKLVPVNEGHGPLNNTSVTKILLTADQWDCELFNCTHHLEVVLEEE</sequence>
<dbReference type="SUPFAM" id="SSF53254">
    <property type="entry name" value="Phosphoglycerate mutase-like"/>
    <property type="match status" value="1"/>
</dbReference>
<dbReference type="InterPro" id="IPR013078">
    <property type="entry name" value="His_Pase_superF_clade-1"/>
</dbReference>
<dbReference type="GO" id="GO:0043456">
    <property type="term" value="P:regulation of pentose-phosphate shunt"/>
    <property type="evidence" value="ECO:0007669"/>
    <property type="project" value="TreeGrafter"/>
</dbReference>
<evidence type="ECO:0000256" key="3">
    <source>
        <dbReference type="PIRSR" id="PIRSR613078-2"/>
    </source>
</evidence>
<keyword evidence="1" id="KW-0378">Hydrolase</keyword>
<feature type="active site" description="Tele-phosphohistidine intermediate" evidence="2">
    <location>
        <position position="9"/>
    </location>
</feature>
<evidence type="ECO:0000313" key="5">
    <source>
        <dbReference type="Proteomes" id="UP000595254"/>
    </source>
</evidence>
<dbReference type="Proteomes" id="UP000595254">
    <property type="component" value="Chromosome"/>
</dbReference>
<gene>
    <name evidence="4" type="ORF">I6J18_13370</name>
</gene>
<feature type="binding site" evidence="3">
    <location>
        <begin position="8"/>
        <end position="15"/>
    </location>
    <ligand>
        <name>substrate</name>
    </ligand>
</feature>
<dbReference type="Pfam" id="PF00300">
    <property type="entry name" value="His_Phos_1"/>
    <property type="match status" value="1"/>
</dbReference>
<dbReference type="InterPro" id="IPR029033">
    <property type="entry name" value="His_PPase_superfam"/>
</dbReference>
<organism evidence="4 5">
    <name type="scientific">Peribacillus psychrosaccharolyticus</name>
    <name type="common">Bacillus psychrosaccharolyticus</name>
    <dbReference type="NCBI Taxonomy" id="1407"/>
    <lineage>
        <taxon>Bacteria</taxon>
        <taxon>Bacillati</taxon>
        <taxon>Bacillota</taxon>
        <taxon>Bacilli</taxon>
        <taxon>Bacillales</taxon>
        <taxon>Bacillaceae</taxon>
        <taxon>Peribacillus</taxon>
    </lineage>
</organism>
<dbReference type="PANTHER" id="PTHR46517:SF1">
    <property type="entry name" value="FRUCTOSE-2,6-BISPHOSPHATASE TIGAR"/>
    <property type="match status" value="1"/>
</dbReference>
<proteinExistence type="predicted"/>
<keyword evidence="5" id="KW-1185">Reference proteome</keyword>
<dbReference type="RefSeq" id="WP_040376723.1">
    <property type="nucleotide sequence ID" value="NZ_CP068053.1"/>
</dbReference>
<dbReference type="EMBL" id="CP068053">
    <property type="protein sequence ID" value="QQS98706.1"/>
    <property type="molecule type" value="Genomic_DNA"/>
</dbReference>
<accession>A0A974RYP7</accession>
<evidence type="ECO:0000256" key="1">
    <source>
        <dbReference type="ARBA" id="ARBA00022801"/>
    </source>
</evidence>
<dbReference type="InterPro" id="IPR051695">
    <property type="entry name" value="Phosphoglycerate_Mutase"/>
</dbReference>
<dbReference type="SMART" id="SM00855">
    <property type="entry name" value="PGAM"/>
    <property type="match status" value="1"/>
</dbReference>
<dbReference type="GO" id="GO:0045820">
    <property type="term" value="P:negative regulation of glycolytic process"/>
    <property type="evidence" value="ECO:0007669"/>
    <property type="project" value="TreeGrafter"/>
</dbReference>
<dbReference type="CDD" id="cd07067">
    <property type="entry name" value="HP_PGM_like"/>
    <property type="match status" value="1"/>
</dbReference>
<dbReference type="GO" id="GO:0005829">
    <property type="term" value="C:cytosol"/>
    <property type="evidence" value="ECO:0007669"/>
    <property type="project" value="TreeGrafter"/>
</dbReference>
<feature type="binding site" evidence="3">
    <location>
        <position position="58"/>
    </location>
    <ligand>
        <name>substrate</name>
    </ligand>
</feature>
<name>A0A974RYP7_PERPY</name>
<dbReference type="Gene3D" id="3.40.50.1240">
    <property type="entry name" value="Phosphoglycerate mutase-like"/>
    <property type="match status" value="1"/>
</dbReference>
<evidence type="ECO:0000313" key="4">
    <source>
        <dbReference type="EMBL" id="QQS98706.1"/>
    </source>
</evidence>
<evidence type="ECO:0000256" key="2">
    <source>
        <dbReference type="PIRSR" id="PIRSR613078-1"/>
    </source>
</evidence>
<protein>
    <submittedName>
        <fullName evidence="4">Histidine phosphatase family protein</fullName>
    </submittedName>
</protein>